<protein>
    <submittedName>
        <fullName evidence="1">Phage major capsid protein, P2 family</fullName>
    </submittedName>
</protein>
<accession>A0A9X2C758</accession>
<name>A0A9X2C758_9PSED</name>
<evidence type="ECO:0000313" key="1">
    <source>
        <dbReference type="EMBL" id="MCK9798849.1"/>
    </source>
</evidence>
<gene>
    <name evidence="1" type="ORF">M1B34_14250</name>
</gene>
<organism evidence="1 2">
    <name type="scientific">Pseudomonas morbosilactucae</name>
    <dbReference type="NCBI Taxonomy" id="2938197"/>
    <lineage>
        <taxon>Bacteria</taxon>
        <taxon>Pseudomonadati</taxon>
        <taxon>Pseudomonadota</taxon>
        <taxon>Gammaproteobacteria</taxon>
        <taxon>Pseudomonadales</taxon>
        <taxon>Pseudomonadaceae</taxon>
        <taxon>Pseudomonas</taxon>
    </lineage>
</organism>
<evidence type="ECO:0000313" key="2">
    <source>
        <dbReference type="Proteomes" id="UP001155059"/>
    </source>
</evidence>
<dbReference type="RefSeq" id="WP_268265474.1">
    <property type="nucleotide sequence ID" value="NZ_JALQCW010000032.1"/>
</dbReference>
<dbReference type="Proteomes" id="UP001155059">
    <property type="component" value="Unassembled WGS sequence"/>
</dbReference>
<proteinExistence type="predicted"/>
<dbReference type="EMBL" id="JALQCW010000032">
    <property type="protein sequence ID" value="MCK9798849.1"/>
    <property type="molecule type" value="Genomic_DNA"/>
</dbReference>
<sequence>MLRTNIVTSQKRLSNLQAVWVLCFTANGLLVTRLDDLSIYWQEAR</sequence>
<dbReference type="Pfam" id="PF05125">
    <property type="entry name" value="Phage_cap_P2"/>
    <property type="match status" value="1"/>
</dbReference>
<reference evidence="1 2" key="2">
    <citation type="journal article" date="2023" name="Plant Pathol.">
        <title>Dismantling and reorganizing Pseudomonas marginalis sensu#lato.</title>
        <authorList>
            <person name="Sawada H."/>
            <person name="Fujikawa T."/>
            <person name="Satou M."/>
        </authorList>
    </citation>
    <scope>NUCLEOTIDE SEQUENCE [LARGE SCALE GENOMIC DNA]</scope>
    <source>
        <strain evidence="1 2">MAFF 302030</strain>
    </source>
</reference>
<reference evidence="1 2" key="1">
    <citation type="journal article" date="2022" name="Int. J. Syst. Evol. Microbiol.">
        <title>Pseudomonas aegrilactucae sp. nov. and Pseudomonas morbosilactucae sp. nov., pathogens causing bacterial rot of lettuce in Japan.</title>
        <authorList>
            <person name="Sawada H."/>
            <person name="Fujikawa T."/>
            <person name="Satou M."/>
        </authorList>
    </citation>
    <scope>NUCLEOTIDE SEQUENCE [LARGE SCALE GENOMIC DNA]</scope>
    <source>
        <strain evidence="1 2">MAFF 302030</strain>
    </source>
</reference>
<comment type="caution">
    <text evidence="1">The sequence shown here is derived from an EMBL/GenBank/DDBJ whole genome shotgun (WGS) entry which is preliminary data.</text>
</comment>
<dbReference type="AlphaFoldDB" id="A0A9X2C758"/>
<dbReference type="InterPro" id="IPR006441">
    <property type="entry name" value="Phage_P2_GpN"/>
</dbReference>